<gene>
    <name evidence="2" type="ORF">RMAR1173_LOCUS3900</name>
</gene>
<evidence type="ECO:0000256" key="1">
    <source>
        <dbReference type="SAM" id="MobiDB-lite"/>
    </source>
</evidence>
<dbReference type="AlphaFoldDB" id="A0A7S2RF18"/>
<feature type="compositionally biased region" description="Basic residues" evidence="1">
    <location>
        <begin position="25"/>
        <end position="39"/>
    </location>
</feature>
<protein>
    <submittedName>
        <fullName evidence="2">Uncharacterized protein</fullName>
    </submittedName>
</protein>
<accession>A0A7S2RF18</accession>
<feature type="region of interest" description="Disordered" evidence="1">
    <location>
        <begin position="1"/>
        <end position="57"/>
    </location>
</feature>
<evidence type="ECO:0000313" key="2">
    <source>
        <dbReference type="EMBL" id="CAD9669233.1"/>
    </source>
</evidence>
<sequence>MALAIVGRRDSDKKRLTTPTQATRGRQRGQQRKNKKQQRRTAETPSPSALEAIREPERPLFNTNRLVLEQASSEALALVEPRCGLWLPWFHSQSEPLWTPLPPAYWDFLLLFFLCDDEPVPVRALPVDSATPSFKSGVPGRGGD</sequence>
<proteinExistence type="predicted"/>
<reference evidence="2" key="1">
    <citation type="submission" date="2021-01" db="EMBL/GenBank/DDBJ databases">
        <authorList>
            <person name="Corre E."/>
            <person name="Pelletier E."/>
            <person name="Niang G."/>
            <person name="Scheremetjew M."/>
            <person name="Finn R."/>
            <person name="Kale V."/>
            <person name="Holt S."/>
            <person name="Cochrane G."/>
            <person name="Meng A."/>
            <person name="Brown T."/>
            <person name="Cohen L."/>
        </authorList>
    </citation>
    <scope>NUCLEOTIDE SEQUENCE</scope>
    <source>
        <strain evidence="2">CCMP1243</strain>
    </source>
</reference>
<name>A0A7S2RF18_9STRA</name>
<organism evidence="2">
    <name type="scientific">Rhizochromulina marina</name>
    <dbReference type="NCBI Taxonomy" id="1034831"/>
    <lineage>
        <taxon>Eukaryota</taxon>
        <taxon>Sar</taxon>
        <taxon>Stramenopiles</taxon>
        <taxon>Ochrophyta</taxon>
        <taxon>Dictyochophyceae</taxon>
        <taxon>Rhizochromulinales</taxon>
        <taxon>Rhizochromulina</taxon>
    </lineage>
</organism>
<dbReference type="EMBL" id="HBHJ01005923">
    <property type="protein sequence ID" value="CAD9669233.1"/>
    <property type="molecule type" value="Transcribed_RNA"/>
</dbReference>